<comment type="function">
    <text evidence="2 19">Cell wall formation.</text>
</comment>
<keyword evidence="9 19" id="KW-0285">Flavoprotein</keyword>
<dbReference type="InterPro" id="IPR011601">
    <property type="entry name" value="MurB_C"/>
</dbReference>
<dbReference type="GO" id="GO:0051301">
    <property type="term" value="P:cell division"/>
    <property type="evidence" value="ECO:0007669"/>
    <property type="project" value="UniProtKB-KW"/>
</dbReference>
<dbReference type="UniPathway" id="UPA00219"/>
<comment type="catalytic activity">
    <reaction evidence="18 19">
        <text>UDP-N-acetyl-alpha-D-muramate + NADP(+) = UDP-N-acetyl-3-O-(1-carboxyvinyl)-alpha-D-glucosamine + NADPH + H(+)</text>
        <dbReference type="Rhea" id="RHEA:12248"/>
        <dbReference type="ChEBI" id="CHEBI:15378"/>
        <dbReference type="ChEBI" id="CHEBI:57783"/>
        <dbReference type="ChEBI" id="CHEBI:58349"/>
        <dbReference type="ChEBI" id="CHEBI:68483"/>
        <dbReference type="ChEBI" id="CHEBI:70757"/>
        <dbReference type="EC" id="1.3.1.98"/>
    </reaction>
</comment>
<keyword evidence="11 19" id="KW-0521">NADP</keyword>
<dbReference type="KEGG" id="ruv:EC9_16870"/>
<dbReference type="PROSITE" id="PS51387">
    <property type="entry name" value="FAD_PCMH"/>
    <property type="match status" value="1"/>
</dbReference>
<evidence type="ECO:0000256" key="16">
    <source>
        <dbReference type="ARBA" id="ARBA00023316"/>
    </source>
</evidence>
<accession>A0A517LY09</accession>
<evidence type="ECO:0000256" key="1">
    <source>
        <dbReference type="ARBA" id="ARBA00001974"/>
    </source>
</evidence>
<comment type="similarity">
    <text evidence="19">Belongs to the MurB family.</text>
</comment>
<organism evidence="21 22">
    <name type="scientific">Rosistilla ulvae</name>
    <dbReference type="NCBI Taxonomy" id="1930277"/>
    <lineage>
        <taxon>Bacteria</taxon>
        <taxon>Pseudomonadati</taxon>
        <taxon>Planctomycetota</taxon>
        <taxon>Planctomycetia</taxon>
        <taxon>Pirellulales</taxon>
        <taxon>Pirellulaceae</taxon>
        <taxon>Rosistilla</taxon>
    </lineage>
</organism>
<dbReference type="InterPro" id="IPR036635">
    <property type="entry name" value="MurB_C_sf"/>
</dbReference>
<dbReference type="GO" id="GO:0008360">
    <property type="term" value="P:regulation of cell shape"/>
    <property type="evidence" value="ECO:0007669"/>
    <property type="project" value="UniProtKB-KW"/>
</dbReference>
<reference evidence="21 22" key="1">
    <citation type="submission" date="2019-02" db="EMBL/GenBank/DDBJ databases">
        <title>Deep-cultivation of Planctomycetes and their phenomic and genomic characterization uncovers novel biology.</title>
        <authorList>
            <person name="Wiegand S."/>
            <person name="Jogler M."/>
            <person name="Boedeker C."/>
            <person name="Pinto D."/>
            <person name="Vollmers J."/>
            <person name="Rivas-Marin E."/>
            <person name="Kohn T."/>
            <person name="Peeters S.H."/>
            <person name="Heuer A."/>
            <person name="Rast P."/>
            <person name="Oberbeckmann S."/>
            <person name="Bunk B."/>
            <person name="Jeske O."/>
            <person name="Meyerdierks A."/>
            <person name="Storesund J.E."/>
            <person name="Kallscheuer N."/>
            <person name="Luecker S."/>
            <person name="Lage O.M."/>
            <person name="Pohl T."/>
            <person name="Merkel B.J."/>
            <person name="Hornburger P."/>
            <person name="Mueller R.-W."/>
            <person name="Bruemmer F."/>
            <person name="Labrenz M."/>
            <person name="Spormann A.M."/>
            <person name="Op den Camp H."/>
            <person name="Overmann J."/>
            <person name="Amann R."/>
            <person name="Jetten M.S.M."/>
            <person name="Mascher T."/>
            <person name="Medema M.H."/>
            <person name="Devos D.P."/>
            <person name="Kaster A.-K."/>
            <person name="Ovreas L."/>
            <person name="Rohde M."/>
            <person name="Galperin M.Y."/>
            <person name="Jogler C."/>
        </authorList>
    </citation>
    <scope>NUCLEOTIDE SEQUENCE [LARGE SCALE GENOMIC DNA]</scope>
    <source>
        <strain evidence="21 22">EC9</strain>
    </source>
</reference>
<dbReference type="InterPro" id="IPR016167">
    <property type="entry name" value="FAD-bd_PCMH_sub1"/>
</dbReference>
<evidence type="ECO:0000256" key="6">
    <source>
        <dbReference type="ARBA" id="ARBA00015188"/>
    </source>
</evidence>
<dbReference type="RefSeq" id="WP_145343915.1">
    <property type="nucleotide sequence ID" value="NZ_CP036261.1"/>
</dbReference>
<comment type="caution">
    <text evidence="19">Lacks conserved residue(s) required for the propagation of feature annotation.</text>
</comment>
<evidence type="ECO:0000256" key="7">
    <source>
        <dbReference type="ARBA" id="ARBA00022490"/>
    </source>
</evidence>
<dbReference type="Gene3D" id="3.30.465.10">
    <property type="match status" value="1"/>
</dbReference>
<keyword evidence="12 19" id="KW-0133">Cell shape</keyword>
<keyword evidence="22" id="KW-1185">Reference proteome</keyword>
<evidence type="ECO:0000256" key="15">
    <source>
        <dbReference type="ARBA" id="ARBA00023306"/>
    </source>
</evidence>
<dbReference type="PANTHER" id="PTHR21071">
    <property type="entry name" value="UDP-N-ACETYLENOLPYRUVOYLGLUCOSAMINE REDUCTASE"/>
    <property type="match status" value="1"/>
</dbReference>
<protein>
    <recommendedName>
        <fullName evidence="6 19">UDP-N-acetylenolpyruvoylglucosamine reductase</fullName>
        <ecNumber evidence="5 19">1.3.1.98</ecNumber>
    </recommendedName>
    <alternativeName>
        <fullName evidence="17 19">UDP-N-acetylmuramate dehydrogenase</fullName>
    </alternativeName>
</protein>
<comment type="cofactor">
    <cofactor evidence="1 19">
        <name>FAD</name>
        <dbReference type="ChEBI" id="CHEBI:57692"/>
    </cofactor>
</comment>
<dbReference type="HAMAP" id="MF_00037">
    <property type="entry name" value="MurB"/>
    <property type="match status" value="1"/>
</dbReference>
<evidence type="ECO:0000256" key="4">
    <source>
        <dbReference type="ARBA" id="ARBA00004752"/>
    </source>
</evidence>
<dbReference type="EC" id="1.3.1.98" evidence="5 19"/>
<evidence type="ECO:0000256" key="5">
    <source>
        <dbReference type="ARBA" id="ARBA00012518"/>
    </source>
</evidence>
<dbReference type="GO" id="GO:0009252">
    <property type="term" value="P:peptidoglycan biosynthetic process"/>
    <property type="evidence" value="ECO:0007669"/>
    <property type="project" value="UniProtKB-UniRule"/>
</dbReference>
<feature type="domain" description="FAD-binding PCMH-type" evidence="20">
    <location>
        <begin position="24"/>
        <end position="189"/>
    </location>
</feature>
<evidence type="ECO:0000256" key="3">
    <source>
        <dbReference type="ARBA" id="ARBA00004496"/>
    </source>
</evidence>
<dbReference type="InterPro" id="IPR016166">
    <property type="entry name" value="FAD-bd_PCMH"/>
</dbReference>
<evidence type="ECO:0000256" key="19">
    <source>
        <dbReference type="HAMAP-Rule" id="MF_00037"/>
    </source>
</evidence>
<comment type="subcellular location">
    <subcellularLocation>
        <location evidence="3 19">Cytoplasm</location>
    </subcellularLocation>
</comment>
<keyword evidence="10 19" id="KW-0274">FAD</keyword>
<dbReference type="Gene3D" id="3.90.78.10">
    <property type="entry name" value="UDP-N-acetylenolpyruvoylglucosamine reductase, C-terminal domain"/>
    <property type="match status" value="1"/>
</dbReference>
<keyword evidence="15 19" id="KW-0131">Cell cycle</keyword>
<dbReference type="InterPro" id="IPR006094">
    <property type="entry name" value="Oxid_FAD_bind_N"/>
</dbReference>
<proteinExistence type="inferred from homology"/>
<keyword evidence="16 19" id="KW-0961">Cell wall biogenesis/degradation</keyword>
<evidence type="ECO:0000256" key="14">
    <source>
        <dbReference type="ARBA" id="ARBA00023002"/>
    </source>
</evidence>
<dbReference type="OrthoDB" id="9804753at2"/>
<evidence type="ECO:0000256" key="9">
    <source>
        <dbReference type="ARBA" id="ARBA00022630"/>
    </source>
</evidence>
<dbReference type="InterPro" id="IPR036318">
    <property type="entry name" value="FAD-bd_PCMH-like_sf"/>
</dbReference>
<dbReference type="EMBL" id="CP036261">
    <property type="protein sequence ID" value="QDS87508.1"/>
    <property type="molecule type" value="Genomic_DNA"/>
</dbReference>
<dbReference type="Pfam" id="PF02873">
    <property type="entry name" value="MurB_C"/>
    <property type="match status" value="1"/>
</dbReference>
<dbReference type="Proteomes" id="UP000319557">
    <property type="component" value="Chromosome"/>
</dbReference>
<gene>
    <name evidence="19 21" type="primary">murB</name>
    <name evidence="21" type="ORF">EC9_16870</name>
</gene>
<dbReference type="Gene3D" id="3.30.43.10">
    <property type="entry name" value="Uridine Diphospho-n-acetylenolpyruvylglucosamine Reductase, domain 2"/>
    <property type="match status" value="1"/>
</dbReference>
<evidence type="ECO:0000313" key="22">
    <source>
        <dbReference type="Proteomes" id="UP000319557"/>
    </source>
</evidence>
<evidence type="ECO:0000259" key="20">
    <source>
        <dbReference type="PROSITE" id="PS51387"/>
    </source>
</evidence>
<dbReference type="InterPro" id="IPR003170">
    <property type="entry name" value="MurB"/>
</dbReference>
<dbReference type="InterPro" id="IPR016169">
    <property type="entry name" value="FAD-bd_PCMH_sub2"/>
</dbReference>
<dbReference type="SUPFAM" id="SSF56176">
    <property type="entry name" value="FAD-binding/transporter-associated domain-like"/>
    <property type="match status" value="1"/>
</dbReference>
<dbReference type="GO" id="GO:0071555">
    <property type="term" value="P:cell wall organization"/>
    <property type="evidence" value="ECO:0007669"/>
    <property type="project" value="UniProtKB-KW"/>
</dbReference>
<dbReference type="GO" id="GO:0071949">
    <property type="term" value="F:FAD binding"/>
    <property type="evidence" value="ECO:0007669"/>
    <property type="project" value="InterPro"/>
</dbReference>
<dbReference type="Pfam" id="PF01565">
    <property type="entry name" value="FAD_binding_4"/>
    <property type="match status" value="1"/>
</dbReference>
<evidence type="ECO:0000313" key="21">
    <source>
        <dbReference type="EMBL" id="QDS87508.1"/>
    </source>
</evidence>
<keyword evidence="14 19" id="KW-0560">Oxidoreductase</keyword>
<dbReference type="PANTHER" id="PTHR21071:SF4">
    <property type="entry name" value="UDP-N-ACETYLENOLPYRUVOYLGLUCOSAMINE REDUCTASE"/>
    <property type="match status" value="1"/>
</dbReference>
<evidence type="ECO:0000256" key="17">
    <source>
        <dbReference type="ARBA" id="ARBA00031026"/>
    </source>
</evidence>
<evidence type="ECO:0000256" key="11">
    <source>
        <dbReference type="ARBA" id="ARBA00022857"/>
    </source>
</evidence>
<keyword evidence="8 19" id="KW-0132">Cell division</keyword>
<dbReference type="GO" id="GO:0008762">
    <property type="term" value="F:UDP-N-acetylmuramate dehydrogenase activity"/>
    <property type="evidence" value="ECO:0007669"/>
    <property type="project" value="UniProtKB-UniRule"/>
</dbReference>
<comment type="pathway">
    <text evidence="4 19">Cell wall biogenesis; peptidoglycan biosynthesis.</text>
</comment>
<evidence type="ECO:0000256" key="8">
    <source>
        <dbReference type="ARBA" id="ARBA00022618"/>
    </source>
</evidence>
<feature type="active site" evidence="19">
    <location>
        <position position="170"/>
    </location>
</feature>
<evidence type="ECO:0000256" key="13">
    <source>
        <dbReference type="ARBA" id="ARBA00022984"/>
    </source>
</evidence>
<evidence type="ECO:0000256" key="2">
    <source>
        <dbReference type="ARBA" id="ARBA00003921"/>
    </source>
</evidence>
<keyword evidence="7 19" id="KW-0963">Cytoplasm</keyword>
<evidence type="ECO:0000256" key="12">
    <source>
        <dbReference type="ARBA" id="ARBA00022960"/>
    </source>
</evidence>
<dbReference type="AlphaFoldDB" id="A0A517LY09"/>
<evidence type="ECO:0000256" key="10">
    <source>
        <dbReference type="ARBA" id="ARBA00022827"/>
    </source>
</evidence>
<evidence type="ECO:0000256" key="18">
    <source>
        <dbReference type="ARBA" id="ARBA00048914"/>
    </source>
</evidence>
<dbReference type="SUPFAM" id="SSF56194">
    <property type="entry name" value="Uridine diphospho-N-Acetylenolpyruvylglucosamine reductase, MurB, C-terminal domain"/>
    <property type="match status" value="1"/>
</dbReference>
<keyword evidence="13 19" id="KW-0573">Peptidoglycan synthesis</keyword>
<name>A0A517LY09_9BACT</name>
<dbReference type="GO" id="GO:0005829">
    <property type="term" value="C:cytosol"/>
    <property type="evidence" value="ECO:0007669"/>
    <property type="project" value="TreeGrafter"/>
</dbReference>
<dbReference type="NCBIfam" id="TIGR00179">
    <property type="entry name" value="murB"/>
    <property type="match status" value="1"/>
</dbReference>
<sequence length="292" mass="31098">MAFPEHLQHLICNDESLAPYTWLRIGGPARYFAEPTSRDELIDLVRAAHAAEIPIRVLGGGSNLLVRESGFPGLVLSLSAASLGEIHVDGTQLTAGGGARLSHLVTMAVGKGLAGIGHLIGIPGTVGGALQGNASAGGSDIAQAIESVELLSFAGEVSHRTRDDLQFSYRHSDLGDTIVLSACFQLEAGDPIELTKRMQKLWIVRRSERPRDEPRVITPFIDPDGATASDLIEQAGLKGMRQGAVSLDPLRPKYLVAGEGASSDDVLALIDNVRDKVSLQTGIDLQMNLKIW</sequence>